<protein>
    <submittedName>
        <fullName evidence="3">Uncharacterized protein</fullName>
    </submittedName>
</protein>
<feature type="compositionally biased region" description="Polar residues" evidence="1">
    <location>
        <begin position="27"/>
        <end position="42"/>
    </location>
</feature>
<evidence type="ECO:0000313" key="4">
    <source>
        <dbReference type="Proteomes" id="UP000649955"/>
    </source>
</evidence>
<evidence type="ECO:0000256" key="1">
    <source>
        <dbReference type="SAM" id="MobiDB-lite"/>
    </source>
</evidence>
<comment type="caution">
    <text evidence="3">The sequence shown here is derived from an EMBL/GenBank/DDBJ whole genome shotgun (WGS) entry which is preliminary data.</text>
</comment>
<feature type="region of interest" description="Disordered" evidence="1">
    <location>
        <begin position="21"/>
        <end position="43"/>
    </location>
</feature>
<keyword evidence="2" id="KW-0732">Signal</keyword>
<accession>A0ABQ3KIG8</accession>
<feature type="region of interest" description="Disordered" evidence="1">
    <location>
        <begin position="137"/>
        <end position="157"/>
    </location>
</feature>
<sequence length="193" mass="19547">MKIAAALLGTCLLLTACGGTPPAQAPPSRTQSPVETVTSSPSADPAAVRWVDGFCTAIHDYRERTNREAELTPPTPGTVAEAQKALSAELGGIAARTGEAAGKLAALPPAPVPLGDTVRQGFVAKFTKARDRAAGAKAELDRAKPGNQASQGPAAQAIEQAQRDIDGTYDPVGAITASPELVRAAATAPGCKA</sequence>
<name>A0ABQ3KIG8_9PSEU</name>
<feature type="signal peptide" evidence="2">
    <location>
        <begin position="1"/>
        <end position="25"/>
    </location>
</feature>
<feature type="chain" id="PRO_5045550674" evidence="2">
    <location>
        <begin position="26"/>
        <end position="193"/>
    </location>
</feature>
<reference evidence="4" key="1">
    <citation type="journal article" date="2019" name="Int. J. Syst. Evol. Microbiol.">
        <title>The Global Catalogue of Microorganisms (GCM) 10K type strain sequencing project: providing services to taxonomists for standard genome sequencing and annotation.</title>
        <authorList>
            <consortium name="The Broad Institute Genomics Platform"/>
            <consortium name="The Broad Institute Genome Sequencing Center for Infectious Disease"/>
            <person name="Wu L."/>
            <person name="Ma J."/>
        </authorList>
    </citation>
    <scope>NUCLEOTIDE SEQUENCE [LARGE SCALE GENOMIC DNA]</scope>
    <source>
        <strain evidence="4">CGMCC 4.7680</strain>
    </source>
</reference>
<dbReference type="RefSeq" id="WP_191313797.1">
    <property type="nucleotide sequence ID" value="NZ_BNAW01000024.1"/>
</dbReference>
<evidence type="ECO:0000256" key="2">
    <source>
        <dbReference type="SAM" id="SignalP"/>
    </source>
</evidence>
<gene>
    <name evidence="3" type="ORF">GCM10017567_50620</name>
</gene>
<proteinExistence type="predicted"/>
<dbReference type="PROSITE" id="PS51257">
    <property type="entry name" value="PROKAR_LIPOPROTEIN"/>
    <property type="match status" value="1"/>
</dbReference>
<dbReference type="EMBL" id="BNAW01000024">
    <property type="protein sequence ID" value="GHG25224.1"/>
    <property type="molecule type" value="Genomic_DNA"/>
</dbReference>
<evidence type="ECO:0000313" key="3">
    <source>
        <dbReference type="EMBL" id="GHG25224.1"/>
    </source>
</evidence>
<keyword evidence="4" id="KW-1185">Reference proteome</keyword>
<dbReference type="Proteomes" id="UP000649955">
    <property type="component" value="Unassembled WGS sequence"/>
</dbReference>
<organism evidence="3 4">
    <name type="scientific">Amycolatopsis bullii</name>
    <dbReference type="NCBI Taxonomy" id="941987"/>
    <lineage>
        <taxon>Bacteria</taxon>
        <taxon>Bacillati</taxon>
        <taxon>Actinomycetota</taxon>
        <taxon>Actinomycetes</taxon>
        <taxon>Pseudonocardiales</taxon>
        <taxon>Pseudonocardiaceae</taxon>
        <taxon>Amycolatopsis</taxon>
    </lineage>
</organism>